<dbReference type="Proteomes" id="UP000009071">
    <property type="component" value="Chromosome"/>
</dbReference>
<protein>
    <submittedName>
        <fullName evidence="2">Uncharacterized protein</fullName>
    </submittedName>
</protein>
<dbReference type="eggNOG" id="ENOG503180A">
    <property type="taxonomic scope" value="Bacteria"/>
</dbReference>
<dbReference type="EMBL" id="AP010904">
    <property type="protein sequence ID" value="BAH75045.1"/>
    <property type="molecule type" value="Genomic_DNA"/>
</dbReference>
<keyword evidence="3" id="KW-1185">Reference proteome</keyword>
<proteinExistence type="predicted"/>
<dbReference type="OrthoDB" id="5460038at2"/>
<name>C4XNS7_SOLM1</name>
<evidence type="ECO:0000313" key="2">
    <source>
        <dbReference type="EMBL" id="BAH75045.1"/>
    </source>
</evidence>
<sequence length="120" mass="12768">MTSLSRHARLLGGCLALALVCLAWLAGPARAAVIEVGVDAYKVNGGAPETAAWDVAERLAMAKDVAIVVMNPKANKGTVQILMQNLETLKIPTLFTKKADYDIFIKRGFIKPNPAPTPAP</sequence>
<organism evidence="2 3">
    <name type="scientific">Solidesulfovibrio magneticus (strain ATCC 700980 / DSM 13731 / RS-1)</name>
    <name type="common">Desulfovibrio magneticus</name>
    <dbReference type="NCBI Taxonomy" id="573370"/>
    <lineage>
        <taxon>Bacteria</taxon>
        <taxon>Pseudomonadati</taxon>
        <taxon>Thermodesulfobacteriota</taxon>
        <taxon>Desulfovibrionia</taxon>
        <taxon>Desulfovibrionales</taxon>
        <taxon>Desulfovibrionaceae</taxon>
        <taxon>Solidesulfovibrio</taxon>
    </lineage>
</organism>
<dbReference type="RefSeq" id="WP_015860251.1">
    <property type="nucleotide sequence ID" value="NC_012796.1"/>
</dbReference>
<dbReference type="AlphaFoldDB" id="C4XNS7"/>
<keyword evidence="1" id="KW-0732">Signal</keyword>
<dbReference type="HOGENOM" id="CLU_2023035_0_0_7"/>
<evidence type="ECO:0000256" key="1">
    <source>
        <dbReference type="SAM" id="SignalP"/>
    </source>
</evidence>
<reference evidence="2 3" key="1">
    <citation type="journal article" date="2009" name="Genome Res.">
        <title>Whole genome sequence of Desulfovibrio magneticus strain RS-1 revealed common gene clusters in magnetotactic bacteria.</title>
        <authorList>
            <person name="Nakazawa H."/>
            <person name="Arakaki A."/>
            <person name="Narita-Yamada S."/>
            <person name="Yashiro I."/>
            <person name="Jinno K."/>
            <person name="Aoki N."/>
            <person name="Tsuruyama A."/>
            <person name="Okamura Y."/>
            <person name="Tanikawa S."/>
            <person name="Fujita N."/>
            <person name="Takeyama H."/>
            <person name="Matsunaga T."/>
        </authorList>
    </citation>
    <scope>NUCLEOTIDE SEQUENCE [LARGE SCALE GENOMIC DNA]</scope>
    <source>
        <strain evidence="3">ATCC 700980 / DSM 13731 / RS-1</strain>
    </source>
</reference>
<feature type="signal peptide" evidence="1">
    <location>
        <begin position="1"/>
        <end position="31"/>
    </location>
</feature>
<evidence type="ECO:0000313" key="3">
    <source>
        <dbReference type="Proteomes" id="UP000009071"/>
    </source>
</evidence>
<dbReference type="KEGG" id="dma:DMR_15540"/>
<feature type="chain" id="PRO_5002943727" evidence="1">
    <location>
        <begin position="32"/>
        <end position="120"/>
    </location>
</feature>
<gene>
    <name evidence="2" type="ordered locus">DMR_15540</name>
</gene>
<accession>C4XNS7</accession>
<dbReference type="STRING" id="573370.DMR_15540"/>